<evidence type="ECO:0000313" key="2">
    <source>
        <dbReference type="Proteomes" id="UP000189433"/>
    </source>
</evidence>
<dbReference type="Proteomes" id="UP000189433">
    <property type="component" value="Unassembled WGS sequence"/>
</dbReference>
<dbReference type="OrthoDB" id="964913at2"/>
<dbReference type="AlphaFoldDB" id="A0A1V3IDZ0"/>
<sequence length="59" mass="6786">MAEETGEYKVQVYLMRAQARQNISTPLLVGNYYGATLSDISFLLANFRYYVANAQKQKF</sequence>
<reference evidence="1 2" key="1">
    <citation type="submission" date="2016-10" db="EMBL/GenBank/DDBJ databases">
        <title>Rodentibacter gen. nov. and new species.</title>
        <authorList>
            <person name="Christensen H."/>
        </authorList>
    </citation>
    <scope>NUCLEOTIDE SEQUENCE [LARGE SCALE GENOMIC DNA]</scope>
    <source>
        <strain evidence="1 2">CCUG17206</strain>
    </source>
</reference>
<proteinExistence type="predicted"/>
<organism evidence="1 2">
    <name type="scientific">Rodentibacter rarus</name>
    <dbReference type="NCBI Taxonomy" id="1908260"/>
    <lineage>
        <taxon>Bacteria</taxon>
        <taxon>Pseudomonadati</taxon>
        <taxon>Pseudomonadota</taxon>
        <taxon>Gammaproteobacteria</taxon>
        <taxon>Pasteurellales</taxon>
        <taxon>Pasteurellaceae</taxon>
        <taxon>Rodentibacter</taxon>
    </lineage>
</organism>
<dbReference type="STRING" id="1908260.BKK50_11345"/>
<name>A0A1V3IDZ0_9PAST</name>
<keyword evidence="2" id="KW-1185">Reference proteome</keyword>
<gene>
    <name evidence="1" type="ORF">BKK50_11345</name>
</gene>
<dbReference type="RefSeq" id="WP_077418280.1">
    <property type="nucleotide sequence ID" value="NZ_MLHJ01000139.1"/>
</dbReference>
<evidence type="ECO:0000313" key="1">
    <source>
        <dbReference type="EMBL" id="OOF38734.1"/>
    </source>
</evidence>
<comment type="caution">
    <text evidence="1">The sequence shown here is derived from an EMBL/GenBank/DDBJ whole genome shotgun (WGS) entry which is preliminary data.</text>
</comment>
<protein>
    <submittedName>
        <fullName evidence="1">Uncharacterized protein</fullName>
    </submittedName>
</protein>
<dbReference type="EMBL" id="MLHJ01000139">
    <property type="protein sequence ID" value="OOF38734.1"/>
    <property type="molecule type" value="Genomic_DNA"/>
</dbReference>
<accession>A0A1V3IDZ0</accession>